<evidence type="ECO:0000256" key="4">
    <source>
        <dbReference type="ARBA" id="ARBA00022448"/>
    </source>
</evidence>
<dbReference type="Pfam" id="PF03839">
    <property type="entry name" value="Sec62"/>
    <property type="match status" value="1"/>
</dbReference>
<keyword evidence="9" id="KW-0811">Translocation</keyword>
<comment type="similarity">
    <text evidence="2">Belongs to the SEC62 family.</text>
</comment>
<sequence>MNVDLKKYEGMLRKVSAEEKTLRYRKRILVFTGVDALALLMKNGIDAEQAKCIMQDLLDESILFKIALNRKNTRDCDVMLDQKFHEEHKYVFADEKTSNTSLLICGAFVLIILSIVLFKMWPRHIQQRAFSLMMYPLGGFVAFIIVIAIIRFVLFVATYFVYPPGIWLFPRLFEDVGFFESFVPVWEYHGKRTKCKVE</sequence>
<dbReference type="STRING" id="1354746.A0A0B2UJW5"/>
<dbReference type="PANTHER" id="PTHR12443:SF9">
    <property type="entry name" value="TRANSLOCATION PROTEIN SEC62"/>
    <property type="match status" value="1"/>
</dbReference>
<evidence type="ECO:0000256" key="7">
    <source>
        <dbReference type="ARBA" id="ARBA00022927"/>
    </source>
</evidence>
<evidence type="ECO:0000256" key="8">
    <source>
        <dbReference type="ARBA" id="ARBA00022989"/>
    </source>
</evidence>
<keyword evidence="8 11" id="KW-1133">Transmembrane helix</keyword>
<keyword evidence="6" id="KW-0256">Endoplasmic reticulum</keyword>
<evidence type="ECO:0000256" key="11">
    <source>
        <dbReference type="SAM" id="Phobius"/>
    </source>
</evidence>
<gene>
    <name evidence="12" type="ORF">M896_080670</name>
</gene>
<feature type="transmembrane region" description="Helical" evidence="11">
    <location>
        <begin position="101"/>
        <end position="121"/>
    </location>
</feature>
<dbReference type="AlphaFoldDB" id="A0A0B2UJW5"/>
<accession>A0A0B2UJW5</accession>
<proteinExistence type="inferred from homology"/>
<protein>
    <recommendedName>
        <fullName evidence="3">Translocation protein SEC62</fullName>
    </recommendedName>
</protein>
<name>A0A0B2UJW5_9MICR</name>
<dbReference type="RefSeq" id="XP_014563374.1">
    <property type="nucleotide sequence ID" value="XM_014707888.1"/>
</dbReference>
<evidence type="ECO:0000256" key="1">
    <source>
        <dbReference type="ARBA" id="ARBA00004477"/>
    </source>
</evidence>
<evidence type="ECO:0000256" key="2">
    <source>
        <dbReference type="ARBA" id="ARBA00010604"/>
    </source>
</evidence>
<keyword evidence="7" id="KW-0653">Protein transport</keyword>
<dbReference type="FunCoup" id="A0A0B2UJW5">
    <property type="interactions" value="43"/>
</dbReference>
<keyword evidence="5 11" id="KW-0812">Transmembrane</keyword>
<dbReference type="PANTHER" id="PTHR12443">
    <property type="entry name" value="TRANSLOCATION PROTEIN SEC62"/>
    <property type="match status" value="1"/>
</dbReference>
<dbReference type="HOGENOM" id="CLU_040936_1_0_1"/>
<keyword evidence="10 11" id="KW-0472">Membrane</keyword>
<evidence type="ECO:0000313" key="12">
    <source>
        <dbReference type="EMBL" id="KHN69332.1"/>
    </source>
</evidence>
<feature type="transmembrane region" description="Helical" evidence="11">
    <location>
        <begin position="133"/>
        <end position="162"/>
    </location>
</feature>
<dbReference type="GeneID" id="26262107"/>
<dbReference type="InParanoid" id="A0A0B2UJW5"/>
<dbReference type="VEuPathDB" id="MicrosporidiaDB:M896_080670"/>
<evidence type="ECO:0000256" key="10">
    <source>
        <dbReference type="ARBA" id="ARBA00023136"/>
    </source>
</evidence>
<dbReference type="InterPro" id="IPR004728">
    <property type="entry name" value="Sec62"/>
</dbReference>
<comment type="caution">
    <text evidence="12">The sequence shown here is derived from an EMBL/GenBank/DDBJ whole genome shotgun (WGS) entry which is preliminary data.</text>
</comment>
<evidence type="ECO:0000256" key="5">
    <source>
        <dbReference type="ARBA" id="ARBA00022692"/>
    </source>
</evidence>
<comment type="subcellular location">
    <subcellularLocation>
        <location evidence="1">Endoplasmic reticulum membrane</location>
        <topology evidence="1">Multi-pass membrane protein</topology>
    </subcellularLocation>
</comment>
<keyword evidence="4" id="KW-0813">Transport</keyword>
<dbReference type="GO" id="GO:0031204">
    <property type="term" value="P:post-translational protein targeting to membrane, translocation"/>
    <property type="evidence" value="ECO:0007669"/>
    <property type="project" value="TreeGrafter"/>
</dbReference>
<reference evidence="12 13" key="1">
    <citation type="journal article" date="2014" name="MBio">
        <title>The Ordospora colligata genome; evolution of extreme reduction in microsporidia and host-to-parasite horizontal gene transfer.</title>
        <authorList>
            <person name="Pombert J.-F."/>
            <person name="Haag K.L."/>
            <person name="Beidas S."/>
            <person name="Ebert D."/>
            <person name="Keeling P.J."/>
        </authorList>
    </citation>
    <scope>NUCLEOTIDE SEQUENCE [LARGE SCALE GENOMIC DNA]</scope>
    <source>
        <strain evidence="12 13">OC4</strain>
    </source>
</reference>
<organism evidence="12 13">
    <name type="scientific">Ordospora colligata OC4</name>
    <dbReference type="NCBI Taxonomy" id="1354746"/>
    <lineage>
        <taxon>Eukaryota</taxon>
        <taxon>Fungi</taxon>
        <taxon>Fungi incertae sedis</taxon>
        <taxon>Microsporidia</taxon>
        <taxon>Ordosporidae</taxon>
        <taxon>Ordospora</taxon>
    </lineage>
</organism>
<evidence type="ECO:0000313" key="13">
    <source>
        <dbReference type="Proteomes" id="UP000031056"/>
    </source>
</evidence>
<keyword evidence="13" id="KW-1185">Reference proteome</keyword>
<evidence type="ECO:0000256" key="3">
    <source>
        <dbReference type="ARBA" id="ARBA00021257"/>
    </source>
</evidence>
<evidence type="ECO:0000256" key="9">
    <source>
        <dbReference type="ARBA" id="ARBA00023010"/>
    </source>
</evidence>
<evidence type="ECO:0000256" key="6">
    <source>
        <dbReference type="ARBA" id="ARBA00022824"/>
    </source>
</evidence>
<dbReference type="GO" id="GO:0005789">
    <property type="term" value="C:endoplasmic reticulum membrane"/>
    <property type="evidence" value="ECO:0007669"/>
    <property type="project" value="UniProtKB-SubCell"/>
</dbReference>
<dbReference type="OrthoDB" id="200187at2759"/>
<dbReference type="Proteomes" id="UP000031056">
    <property type="component" value="Unassembled WGS sequence"/>
</dbReference>
<dbReference type="EMBL" id="JOKQ01000008">
    <property type="protein sequence ID" value="KHN69332.1"/>
    <property type="molecule type" value="Genomic_DNA"/>
</dbReference>